<evidence type="ECO:0000313" key="9">
    <source>
        <dbReference type="Proteomes" id="UP000092993"/>
    </source>
</evidence>
<dbReference type="InterPro" id="IPR036259">
    <property type="entry name" value="MFS_trans_sf"/>
</dbReference>
<keyword evidence="5 7" id="KW-0472">Membrane</keyword>
<dbReference type="GO" id="GO:0022857">
    <property type="term" value="F:transmembrane transporter activity"/>
    <property type="evidence" value="ECO:0007669"/>
    <property type="project" value="InterPro"/>
</dbReference>
<feature type="transmembrane region" description="Helical" evidence="7">
    <location>
        <begin position="914"/>
        <end position="940"/>
    </location>
</feature>
<keyword evidence="3 7" id="KW-0812">Transmembrane</keyword>
<feature type="region of interest" description="Disordered" evidence="6">
    <location>
        <begin position="639"/>
        <end position="709"/>
    </location>
</feature>
<evidence type="ECO:0000256" key="6">
    <source>
        <dbReference type="SAM" id="MobiDB-lite"/>
    </source>
</evidence>
<feature type="region of interest" description="Disordered" evidence="6">
    <location>
        <begin position="387"/>
        <end position="422"/>
    </location>
</feature>
<evidence type="ECO:0000256" key="1">
    <source>
        <dbReference type="ARBA" id="ARBA00004141"/>
    </source>
</evidence>
<dbReference type="SUPFAM" id="SSF54768">
    <property type="entry name" value="dsRNA-binding domain-like"/>
    <property type="match status" value="1"/>
</dbReference>
<dbReference type="AlphaFoldDB" id="A0A1C7M913"/>
<feature type="transmembrane region" description="Helical" evidence="7">
    <location>
        <begin position="1076"/>
        <end position="1095"/>
    </location>
</feature>
<feature type="region of interest" description="Disordered" evidence="6">
    <location>
        <begin position="1"/>
        <end position="20"/>
    </location>
</feature>
<feature type="transmembrane region" description="Helical" evidence="7">
    <location>
        <begin position="1194"/>
        <end position="1214"/>
    </location>
</feature>
<name>A0A1C7M913_GRIFR</name>
<comment type="subcellular location">
    <subcellularLocation>
        <location evidence="1">Membrane</location>
        <topology evidence="1">Multi-pass membrane protein</topology>
    </subcellularLocation>
</comment>
<dbReference type="PANTHER" id="PTHR43791">
    <property type="entry name" value="PERMEASE-RELATED"/>
    <property type="match status" value="1"/>
</dbReference>
<reference evidence="8 9" key="1">
    <citation type="submission" date="2016-03" db="EMBL/GenBank/DDBJ databases">
        <title>Whole genome sequencing of Grifola frondosa 9006-11.</title>
        <authorList>
            <person name="Min B."/>
            <person name="Park H."/>
            <person name="Kim J.-G."/>
            <person name="Cho H."/>
            <person name="Oh Y.-L."/>
            <person name="Kong W.-S."/>
            <person name="Choi I.-G."/>
        </authorList>
    </citation>
    <scope>NUCLEOTIDE SEQUENCE [LARGE SCALE GENOMIC DNA]</scope>
    <source>
        <strain evidence="8 9">9006-11</strain>
    </source>
</reference>
<feature type="transmembrane region" description="Helical" evidence="7">
    <location>
        <begin position="985"/>
        <end position="1007"/>
    </location>
</feature>
<dbReference type="STRING" id="5627.A0A1C7M913"/>
<keyword evidence="2" id="KW-0813">Transport</keyword>
<dbReference type="Proteomes" id="UP000092993">
    <property type="component" value="Unassembled WGS sequence"/>
</dbReference>
<keyword evidence="4 7" id="KW-1133">Transmembrane helix</keyword>
<protein>
    <submittedName>
        <fullName evidence="8">Putative transporter C11D3.18C</fullName>
    </submittedName>
</protein>
<feature type="compositionally biased region" description="Pro residues" evidence="6">
    <location>
        <begin position="645"/>
        <end position="655"/>
    </location>
</feature>
<feature type="transmembrane region" description="Helical" evidence="7">
    <location>
        <begin position="1129"/>
        <end position="1149"/>
    </location>
</feature>
<evidence type="ECO:0000256" key="7">
    <source>
        <dbReference type="SAM" id="Phobius"/>
    </source>
</evidence>
<keyword evidence="9" id="KW-1185">Reference proteome</keyword>
<dbReference type="GO" id="GO:0016020">
    <property type="term" value="C:membrane"/>
    <property type="evidence" value="ECO:0007669"/>
    <property type="project" value="UniProtKB-SubCell"/>
</dbReference>
<comment type="caution">
    <text evidence="8">The sequence shown here is derived from an EMBL/GenBank/DDBJ whole genome shotgun (WGS) entry which is preliminary data.</text>
</comment>
<feature type="transmembrane region" description="Helical" evidence="7">
    <location>
        <begin position="882"/>
        <end position="902"/>
    </location>
</feature>
<dbReference type="OrthoDB" id="2962993at2759"/>
<gene>
    <name evidence="8" type="ORF">A0H81_07088</name>
</gene>
<feature type="compositionally biased region" description="Low complexity" evidence="6">
    <location>
        <begin position="696"/>
        <end position="709"/>
    </location>
</feature>
<dbReference type="PANTHER" id="PTHR43791:SF36">
    <property type="entry name" value="TRANSPORTER, PUTATIVE (AFU_ORTHOLOGUE AFUA_6G08340)-RELATED"/>
    <property type="match status" value="1"/>
</dbReference>
<dbReference type="InterPro" id="IPR011701">
    <property type="entry name" value="MFS"/>
</dbReference>
<organism evidence="8 9">
    <name type="scientific">Grifola frondosa</name>
    <name type="common">Maitake</name>
    <name type="synonym">Polyporus frondosus</name>
    <dbReference type="NCBI Taxonomy" id="5627"/>
    <lineage>
        <taxon>Eukaryota</taxon>
        <taxon>Fungi</taxon>
        <taxon>Dikarya</taxon>
        <taxon>Basidiomycota</taxon>
        <taxon>Agaricomycotina</taxon>
        <taxon>Agaricomycetes</taxon>
        <taxon>Polyporales</taxon>
        <taxon>Grifolaceae</taxon>
        <taxon>Grifola</taxon>
    </lineage>
</organism>
<proteinExistence type="predicted"/>
<evidence type="ECO:0000256" key="5">
    <source>
        <dbReference type="ARBA" id="ARBA00023136"/>
    </source>
</evidence>
<dbReference type="EMBL" id="LUGG01000007">
    <property type="protein sequence ID" value="OBZ72869.1"/>
    <property type="molecule type" value="Genomic_DNA"/>
</dbReference>
<accession>A0A1C7M913</accession>
<feature type="region of interest" description="Disordered" evidence="6">
    <location>
        <begin position="435"/>
        <end position="459"/>
    </location>
</feature>
<evidence type="ECO:0000313" key="8">
    <source>
        <dbReference type="EMBL" id="OBZ72869.1"/>
    </source>
</evidence>
<dbReference type="SUPFAM" id="SSF103473">
    <property type="entry name" value="MFS general substrate transporter"/>
    <property type="match status" value="1"/>
</dbReference>
<feature type="compositionally biased region" description="Low complexity" evidence="6">
    <location>
        <begin position="662"/>
        <end position="676"/>
    </location>
</feature>
<evidence type="ECO:0000256" key="2">
    <source>
        <dbReference type="ARBA" id="ARBA00022448"/>
    </source>
</evidence>
<feature type="transmembrane region" description="Helical" evidence="7">
    <location>
        <begin position="952"/>
        <end position="973"/>
    </location>
</feature>
<dbReference type="Pfam" id="PF07690">
    <property type="entry name" value="MFS_1"/>
    <property type="match status" value="1"/>
</dbReference>
<evidence type="ECO:0000256" key="4">
    <source>
        <dbReference type="ARBA" id="ARBA00022989"/>
    </source>
</evidence>
<evidence type="ECO:0000256" key="3">
    <source>
        <dbReference type="ARBA" id="ARBA00022692"/>
    </source>
</evidence>
<feature type="transmembrane region" description="Helical" evidence="7">
    <location>
        <begin position="1101"/>
        <end position="1122"/>
    </location>
</feature>
<sequence length="1253" mass="135239">MPSHLEGASSKVEHSPTPPIMTLSPPISVLDLDESVKEINQCCLEHRVMPHWLTINEPKFGRTQGCALRIRLSTRVVRVWSVDTTYASPADAKKACAELALAEGVLQYVRQHDPQGAPEPHADEAPFVKPRAWSVQEFFETLPQPLPEPVQNKSALDINGPAWLNTTIQSARGGKLVPNFVWTSDPGLGMHGCLLRLERPGECKSFLVDARFCKRAEAKAAVCLQAMSDGVGEYIRGIGKAVENKLSVVTRKQVTDVILPALLAEYRNVRPGLMPSFDFSTDQDACGCTLLIELLPSPAPEMARQYVVPPEYRNRNDAKIAVVNMAAEQGVIEFIRFRGCPPPPGYTPFYMQCQERVGANVRKRKTWDGGHNGGAYAYKKTKFNNGGMQGNFSGGTDRPGNGYHPQAWNNSTRQHNGEFARPHVPGPSHFGNVGGPARAAQPASHWQSGPRNVGGSMVPAPSPAPISAFGGVAPQGVPSYNQRGLVNGGDQAAHRGAVAPRPPPFEAPPASTYNTSTSSVVSSFYGAPGQGATATAYPSYYPSQAMAAPAPQYQQPYDPRSAAYATPYASQAVGYQGYPSASVSSAGYFPVPTPPNVSAYYHPGVSTATNSPAVPAPAYTPYAPTVGAPQAVVPQVPAPSRAPAVPVPVPNPPPQAGSSASTNTAPAQTYTPTPQASSTPPISSDHKPPVKRARPAAKPAGAKVGAASGSGKVTIAVESAPKTSVTALYDYCASAGLPNPQFYNEIVKGEKTPGHKVWVIIGKQKLELSATFPSLSQGQERVAKRVLEQLRAQSEIAMTAQSVSPSSSSVKAASEVYEEALVSLEQYDPELIKKTWRKVDFRILPIAVLLYLASYIDRANVGNAKVLGMATSLHLTDNQYNWVLSIFFIGYVVFETPSNILLRRLSPRWYIPTLTVLWGLTCALFAVVHNATGLIVIRFFLGMAEAGFLPGIVYWMSLTGAFGGLLATAIHALNGTHGIEGWRWIYIVEGCITGGFGLLTFVFMSAYPAEAKFLNATEKRIIQLAIEADRAQGDNESFNGKHIRSAFTDWRTYLVILSLPSVVVGLGYVGTRATLMACPPYGLGFFIVLIAGWTCDRYGKLFYHYVGAVLVVMVALIVLMTVDKLVVRYVMFFLVMFMFIPVSVCWTWLSSNIAGSNKRAAATGVVFSLGSIGGTVSGQIYRAEWAPRYVQGHAINLACYVIALVSGFALWYSYKRDNERRDREANEKVAAGTLVGADLGDLGDRHPNFRYYL</sequence>
<feature type="region of interest" description="Disordered" evidence="6">
    <location>
        <begin position="486"/>
        <end position="513"/>
    </location>
</feature>
<dbReference type="Gene3D" id="1.20.1250.20">
    <property type="entry name" value="MFS general substrate transporter like domains"/>
    <property type="match status" value="2"/>
</dbReference>